<organism evidence="1 2">
    <name type="scientific">Acidianus brierleyi</name>
    <dbReference type="NCBI Taxonomy" id="41673"/>
    <lineage>
        <taxon>Archaea</taxon>
        <taxon>Thermoproteota</taxon>
        <taxon>Thermoprotei</taxon>
        <taxon>Sulfolobales</taxon>
        <taxon>Sulfolobaceae</taxon>
        <taxon>Acidianus</taxon>
    </lineage>
</organism>
<dbReference type="EMBL" id="CP029289">
    <property type="protein sequence ID" value="AWR95124.1"/>
    <property type="molecule type" value="Genomic_DNA"/>
</dbReference>
<dbReference type="OrthoDB" id="9570at2157"/>
<proteinExistence type="predicted"/>
<reference evidence="1 2" key="1">
    <citation type="submission" date="2018-05" db="EMBL/GenBank/DDBJ databases">
        <title>Complete Genome Sequences of Extremely Thermoacidophilic, Metal-Mobilizing Type-Strain Members of the Archaeal Family Sulfolobaceae: Acidianus brierleyi DSM-1651T, Acidianus sulfidivorans DSM-18786T, Metallosphaera hakonensis DSM-7519T, and Metallosphaera prunae DSM-10039T.</title>
        <authorList>
            <person name="Counts J.A."/>
            <person name="Kelly R.M."/>
        </authorList>
    </citation>
    <scope>NUCLEOTIDE SEQUENCE [LARGE SCALE GENOMIC DNA]</scope>
    <source>
        <strain evidence="1 2">DSM 1651</strain>
    </source>
</reference>
<protein>
    <recommendedName>
        <fullName evidence="3">LOG family protein</fullName>
    </recommendedName>
</protein>
<dbReference type="SUPFAM" id="SSF102405">
    <property type="entry name" value="MCP/YpsA-like"/>
    <property type="match status" value="1"/>
</dbReference>
<dbReference type="AlphaFoldDB" id="A0A2U9IGR5"/>
<evidence type="ECO:0008006" key="3">
    <source>
        <dbReference type="Google" id="ProtNLM"/>
    </source>
</evidence>
<evidence type="ECO:0000313" key="2">
    <source>
        <dbReference type="Proteomes" id="UP000248044"/>
    </source>
</evidence>
<dbReference type="RefSeq" id="WP_110271005.1">
    <property type="nucleotide sequence ID" value="NZ_CP029289.2"/>
</dbReference>
<dbReference type="Proteomes" id="UP000248044">
    <property type="component" value="Chromosome"/>
</dbReference>
<dbReference type="Pfam" id="PF18306">
    <property type="entry name" value="LDcluster4"/>
    <property type="match status" value="1"/>
</dbReference>
<dbReference type="GeneID" id="36832784"/>
<dbReference type="InterPro" id="IPR041164">
    <property type="entry name" value="LDcluster4"/>
</dbReference>
<dbReference type="KEGG" id="abri:DFR85_11470"/>
<name>A0A2U9IGR5_9CREN</name>
<accession>A0A2U9IGR5</accession>
<sequence length="176" mass="19358">MQIAIAAHSGEYNEEMKIKVKEFLEGVSNECKNPVLLLGGYWGLMKEVVDQACNLGLRVILLLPIENEDVSPPDSVIKIKTGMEYRARSIPLIRSSDAVVALGGGVGTEIEILMGYGMGKPVFVLSNTGFSTDKLIKAFPDYFDHREVVKVSYIDNPRELAKTLCSLKSSETKDFG</sequence>
<dbReference type="Gene3D" id="3.40.50.450">
    <property type="match status" value="1"/>
</dbReference>
<keyword evidence="2" id="KW-1185">Reference proteome</keyword>
<gene>
    <name evidence="1" type="ORF">DFR85_11470</name>
</gene>
<evidence type="ECO:0000313" key="1">
    <source>
        <dbReference type="EMBL" id="AWR95124.1"/>
    </source>
</evidence>